<protein>
    <submittedName>
        <fullName evidence="1">Uncharacterized protein</fullName>
    </submittedName>
</protein>
<dbReference type="OrthoDB" id="10432804at2759"/>
<organism evidence="1 2">
    <name type="scientific">Mytilus edulis</name>
    <name type="common">Blue mussel</name>
    <dbReference type="NCBI Taxonomy" id="6550"/>
    <lineage>
        <taxon>Eukaryota</taxon>
        <taxon>Metazoa</taxon>
        <taxon>Spiralia</taxon>
        <taxon>Lophotrochozoa</taxon>
        <taxon>Mollusca</taxon>
        <taxon>Bivalvia</taxon>
        <taxon>Autobranchia</taxon>
        <taxon>Pteriomorphia</taxon>
        <taxon>Mytilida</taxon>
        <taxon>Mytiloidea</taxon>
        <taxon>Mytilidae</taxon>
        <taxon>Mytilinae</taxon>
        <taxon>Mytilus</taxon>
    </lineage>
</organism>
<dbReference type="EMBL" id="CAJPWZ010001706">
    <property type="protein sequence ID" value="CAG2221897.1"/>
    <property type="molecule type" value="Genomic_DNA"/>
</dbReference>
<name>A0A8S3SL51_MYTED</name>
<dbReference type="AlphaFoldDB" id="A0A8S3SL51"/>
<accession>A0A8S3SL51</accession>
<keyword evidence="2" id="KW-1185">Reference proteome</keyword>
<dbReference type="Proteomes" id="UP000683360">
    <property type="component" value="Unassembled WGS sequence"/>
</dbReference>
<reference evidence="1" key="1">
    <citation type="submission" date="2021-03" db="EMBL/GenBank/DDBJ databases">
        <authorList>
            <person name="Bekaert M."/>
        </authorList>
    </citation>
    <scope>NUCLEOTIDE SEQUENCE</scope>
</reference>
<evidence type="ECO:0000313" key="2">
    <source>
        <dbReference type="Proteomes" id="UP000683360"/>
    </source>
</evidence>
<comment type="caution">
    <text evidence="1">The sequence shown here is derived from an EMBL/GenBank/DDBJ whole genome shotgun (WGS) entry which is preliminary data.</text>
</comment>
<proteinExistence type="predicted"/>
<sequence length="179" mass="20875">MKQLSEDEIEKLIHTTCSDFLHQLFVTSSEDINENSIKEYEQYGIILQGNNLQMYIDRILTFTTRHYNFIDEMKSNRNTTSILKYIWGFPISTIKDLINTANENVFHNMITVDIENVSRLAKTHSDSQSLDCVIRNIFEKKEGLIICPNSLTKQYLDRMTLDWENGEISAVIKSKNLEN</sequence>
<evidence type="ECO:0000313" key="1">
    <source>
        <dbReference type="EMBL" id="CAG2221897.1"/>
    </source>
</evidence>
<gene>
    <name evidence="1" type="ORF">MEDL_35293</name>
</gene>